<protein>
    <recommendedName>
        <fullName evidence="2">Fibronectin type-III domain-containing protein</fullName>
    </recommendedName>
</protein>
<dbReference type="AlphaFoldDB" id="A0A9D9DYZ2"/>
<comment type="caution">
    <text evidence="3">The sequence shown here is derived from an EMBL/GenBank/DDBJ whole genome shotgun (WGS) entry which is preliminary data.</text>
</comment>
<dbReference type="EMBL" id="JADIMT010000069">
    <property type="protein sequence ID" value="MBO8436457.1"/>
    <property type="molecule type" value="Genomic_DNA"/>
</dbReference>
<evidence type="ECO:0000313" key="3">
    <source>
        <dbReference type="EMBL" id="MBO8436457.1"/>
    </source>
</evidence>
<reference evidence="3" key="2">
    <citation type="journal article" date="2021" name="PeerJ">
        <title>Extensive microbial diversity within the chicken gut microbiome revealed by metagenomics and culture.</title>
        <authorList>
            <person name="Gilroy R."/>
            <person name="Ravi A."/>
            <person name="Getino M."/>
            <person name="Pursley I."/>
            <person name="Horton D.L."/>
            <person name="Alikhan N.F."/>
            <person name="Baker D."/>
            <person name="Gharbi K."/>
            <person name="Hall N."/>
            <person name="Watson M."/>
            <person name="Adriaenssens E.M."/>
            <person name="Foster-Nyarko E."/>
            <person name="Jarju S."/>
            <person name="Secka A."/>
            <person name="Antonio M."/>
            <person name="Oren A."/>
            <person name="Chaudhuri R.R."/>
            <person name="La Ragione R."/>
            <person name="Hildebrand F."/>
            <person name="Pallen M.J."/>
        </authorList>
    </citation>
    <scope>NUCLEOTIDE SEQUENCE</scope>
    <source>
        <strain evidence="3">7293</strain>
    </source>
</reference>
<evidence type="ECO:0000256" key="1">
    <source>
        <dbReference type="SAM" id="SignalP"/>
    </source>
</evidence>
<dbReference type="Gene3D" id="2.60.40.10">
    <property type="entry name" value="Immunoglobulins"/>
    <property type="match status" value="1"/>
</dbReference>
<dbReference type="Pfam" id="PF00041">
    <property type="entry name" value="fn3"/>
    <property type="match status" value="1"/>
</dbReference>
<organism evidence="3 4">
    <name type="scientific">Candidatus Ornithospirochaeta stercoripullorum</name>
    <dbReference type="NCBI Taxonomy" id="2840899"/>
    <lineage>
        <taxon>Bacteria</taxon>
        <taxon>Pseudomonadati</taxon>
        <taxon>Spirochaetota</taxon>
        <taxon>Spirochaetia</taxon>
        <taxon>Spirochaetales</taxon>
        <taxon>Spirochaetaceae</taxon>
        <taxon>Spirochaetaceae incertae sedis</taxon>
        <taxon>Candidatus Ornithospirochaeta</taxon>
    </lineage>
</organism>
<feature type="non-terminal residue" evidence="3">
    <location>
        <position position="358"/>
    </location>
</feature>
<gene>
    <name evidence="3" type="ORF">IAA97_05720</name>
</gene>
<feature type="chain" id="PRO_5038782748" description="Fibronectin type-III domain-containing protein" evidence="1">
    <location>
        <begin position="25"/>
        <end position="358"/>
    </location>
</feature>
<accession>A0A9D9DYZ2</accession>
<dbReference type="InterPro" id="IPR036116">
    <property type="entry name" value="FN3_sf"/>
</dbReference>
<sequence length="358" mass="39403">MQKFKKLVIALLTLLMIISVPLSAVEMTVTWEWALTDPDVTAYRYQLNGEDPDGWTVLSGDSSSLTLSGLEAEKEYTLYLQSSYDGEHWSESATSTAKADLSARPDVRLYRYGNYELKASIWDGKAVLEYPAVPADDVEAFIALENERYALGDLGVFYSIDSLTSTSFTYPETFSRESVAAELDILVQDLVAYITTPVPASEPEAIEEPAPATEETVVEEAPVVVDEPIVREYSYAGYTLTATIDTGKTVLEYPAVATDDEVNSFFALENEKYGYGEMGVVYTLDGDGIATFTYPEEFTKESVAAELDKLVDDLIAYITTPVAEPEAVEEPVPAVEPEVPAVVDEPIVREYSYAGYTL</sequence>
<keyword evidence="1" id="KW-0732">Signal</keyword>
<evidence type="ECO:0000259" key="2">
    <source>
        <dbReference type="Pfam" id="PF00041"/>
    </source>
</evidence>
<dbReference type="CDD" id="cd00063">
    <property type="entry name" value="FN3"/>
    <property type="match status" value="1"/>
</dbReference>
<evidence type="ECO:0000313" key="4">
    <source>
        <dbReference type="Proteomes" id="UP000823615"/>
    </source>
</evidence>
<dbReference type="SUPFAM" id="SSF49265">
    <property type="entry name" value="Fibronectin type III"/>
    <property type="match status" value="1"/>
</dbReference>
<dbReference type="InterPro" id="IPR013783">
    <property type="entry name" value="Ig-like_fold"/>
</dbReference>
<proteinExistence type="predicted"/>
<reference evidence="3" key="1">
    <citation type="submission" date="2020-10" db="EMBL/GenBank/DDBJ databases">
        <authorList>
            <person name="Gilroy R."/>
        </authorList>
    </citation>
    <scope>NUCLEOTIDE SEQUENCE</scope>
    <source>
        <strain evidence="3">7293</strain>
    </source>
</reference>
<dbReference type="Proteomes" id="UP000823615">
    <property type="component" value="Unassembled WGS sequence"/>
</dbReference>
<dbReference type="InterPro" id="IPR003961">
    <property type="entry name" value="FN3_dom"/>
</dbReference>
<feature type="domain" description="Fibronectin type-III" evidence="2">
    <location>
        <begin position="21"/>
        <end position="94"/>
    </location>
</feature>
<feature type="signal peptide" evidence="1">
    <location>
        <begin position="1"/>
        <end position="24"/>
    </location>
</feature>
<name>A0A9D9DYZ2_9SPIO</name>